<dbReference type="OrthoDB" id="348728at2759"/>
<evidence type="ECO:0000256" key="1">
    <source>
        <dbReference type="SAM" id="Coils"/>
    </source>
</evidence>
<feature type="coiled-coil region" evidence="1">
    <location>
        <begin position="315"/>
        <end position="342"/>
    </location>
</feature>
<dbReference type="VEuPathDB" id="ToxoDB:EAH_00047480"/>
<accession>U6GKY3</accession>
<keyword evidence="3" id="KW-0732">Signal</keyword>
<feature type="chain" id="PRO_5004671020" description="Transmembrane protein" evidence="3">
    <location>
        <begin position="43"/>
        <end position="667"/>
    </location>
</feature>
<dbReference type="AlphaFoldDB" id="U6GKY3"/>
<dbReference type="OMA" id="ATATEWN"/>
<dbReference type="EMBL" id="HG671110">
    <property type="protein sequence ID" value="CDI79943.1"/>
    <property type="molecule type" value="Genomic_DNA"/>
</dbReference>
<evidence type="ECO:0008006" key="6">
    <source>
        <dbReference type="Google" id="ProtNLM"/>
    </source>
</evidence>
<sequence length="667" mass="70926">MGFPVLHTKASRRTGVSKSLRGCLRSGLLLLVLLLLLQVAAAAGAAADGSGGGTQVVVSAYDSEQDEEEISNTAAAAGAAGGAGAGDAAAEDSSNPSSPAAAVAARAAGNTGFVYFEDSTDEDASDVDDEYDSSGSIEGSIEEVGWMHSFNPALLRPQVSMQVVLWLVLSAAIYLIMRGASREDEKQKSLDIHKTLLNNTKRKLEADKAAAAALERDIAAAVDNKKQLQKRLSAAEERLQVLVQDLQTAAGALDLEGGCRPRKMRALQQQQQQQQQTKSAATTIIGVPTHDNTSKEISKNLQLLLLHQGDPEYNEDVAKRSLESLLQQKQQMQQQMQQQQKHLPAQQQLLPHSKFLQALSWFEQTAADWGIYPDDAAAAGGGAAAAAADERTRERAVALLAATGLMLGRWLQLEGEVSAAGEVLQQLQQQRRQQAAAVSTRADKLLQELKTTSRATIGWQQQLRSFLSEDTEEERRLTAVADSIAATLQHLVNLFAHRACLTPLQEPMGAASSAVAAAAAAAAAGEAADGPSEAAEKVLLGLQRVCVAIVQETASFNAAADVIKDADKKQERLHAANERLVARLIEVTAFLGRFKQEHVVAEVQQQMSSIAAAGSIERHRILSSMRDQTSTWLKNVQRTFSSSNGSSTSSSTGLASSSASSWIGGAS</sequence>
<keyword evidence="1" id="KW-0175">Coiled coil</keyword>
<dbReference type="GeneID" id="25272818"/>
<keyword evidence="5" id="KW-1185">Reference proteome</keyword>
<feature type="signal peptide" evidence="3">
    <location>
        <begin position="1"/>
        <end position="42"/>
    </location>
</feature>
<evidence type="ECO:0000256" key="2">
    <source>
        <dbReference type="SAM" id="MobiDB-lite"/>
    </source>
</evidence>
<evidence type="ECO:0000256" key="3">
    <source>
        <dbReference type="SAM" id="SignalP"/>
    </source>
</evidence>
<protein>
    <recommendedName>
        <fullName evidence="6">Transmembrane protein</fullName>
    </recommendedName>
</protein>
<organism evidence="4 5">
    <name type="scientific">Eimeria acervulina</name>
    <name type="common">Coccidian parasite</name>
    <dbReference type="NCBI Taxonomy" id="5801"/>
    <lineage>
        <taxon>Eukaryota</taxon>
        <taxon>Sar</taxon>
        <taxon>Alveolata</taxon>
        <taxon>Apicomplexa</taxon>
        <taxon>Conoidasida</taxon>
        <taxon>Coccidia</taxon>
        <taxon>Eucoccidiorida</taxon>
        <taxon>Eimeriorina</taxon>
        <taxon>Eimeriidae</taxon>
        <taxon>Eimeria</taxon>
    </lineage>
</organism>
<evidence type="ECO:0000313" key="4">
    <source>
        <dbReference type="EMBL" id="CDI79943.1"/>
    </source>
</evidence>
<gene>
    <name evidence="4" type="ORF">EAH_00047480</name>
</gene>
<dbReference type="Proteomes" id="UP000018050">
    <property type="component" value="Unassembled WGS sequence"/>
</dbReference>
<reference evidence="4" key="2">
    <citation type="submission" date="2013-10" db="EMBL/GenBank/DDBJ databases">
        <authorList>
            <person name="Aslett M."/>
        </authorList>
    </citation>
    <scope>NUCLEOTIDE SEQUENCE</scope>
    <source>
        <strain evidence="4">Houghton</strain>
    </source>
</reference>
<reference evidence="4" key="1">
    <citation type="submission" date="2013-10" db="EMBL/GenBank/DDBJ databases">
        <title>Genomic analysis of the causative agents of coccidiosis in chickens.</title>
        <authorList>
            <person name="Reid A.J."/>
            <person name="Blake D."/>
            <person name="Billington K."/>
            <person name="Browne H."/>
            <person name="Dunn M."/>
            <person name="Hung S."/>
            <person name="Kawahara F."/>
            <person name="Miranda-Saavedra D."/>
            <person name="Mourier T."/>
            <person name="Nagra H."/>
            <person name="Otto T.D."/>
            <person name="Rawlings N."/>
            <person name="Sanchez A."/>
            <person name="Sanders M."/>
            <person name="Subramaniam C."/>
            <person name="Tay Y."/>
            <person name="Dear P."/>
            <person name="Doerig C."/>
            <person name="Gruber A."/>
            <person name="Parkinson J."/>
            <person name="Shirley M."/>
            <person name="Wan K.L."/>
            <person name="Berriman M."/>
            <person name="Tomley F."/>
            <person name="Pain A."/>
        </authorList>
    </citation>
    <scope>NUCLEOTIDE SEQUENCE</scope>
    <source>
        <strain evidence="4">Houghton</strain>
    </source>
</reference>
<feature type="coiled-coil region" evidence="1">
    <location>
        <begin position="197"/>
        <end position="245"/>
    </location>
</feature>
<proteinExistence type="predicted"/>
<dbReference type="RefSeq" id="XP_013250025.1">
    <property type="nucleotide sequence ID" value="XM_013394571.1"/>
</dbReference>
<name>U6GKY3_EIMAC</name>
<evidence type="ECO:0000313" key="5">
    <source>
        <dbReference type="Proteomes" id="UP000018050"/>
    </source>
</evidence>
<feature type="region of interest" description="Disordered" evidence="2">
    <location>
        <begin position="640"/>
        <end position="667"/>
    </location>
</feature>